<evidence type="ECO:0000256" key="26">
    <source>
        <dbReference type="ARBA" id="ARBA00043679"/>
    </source>
</evidence>
<evidence type="ECO:0000256" key="36">
    <source>
        <dbReference type="ARBA" id="ARBA00044257"/>
    </source>
</evidence>
<evidence type="ECO:0000256" key="39">
    <source>
        <dbReference type="ARBA" id="ARBA00048264"/>
    </source>
</evidence>
<comment type="catalytic activity">
    <reaction evidence="34">
        <text>2-oxopentanoate + N(omega),N(omega)-dimethyl-L-arginine = 5-(3,3-dimethylguanidino)-2-oxopentanoate + L-2-aminopentanoate</text>
        <dbReference type="Rhea" id="RHEA:77359"/>
        <dbReference type="ChEBI" id="CHEBI:28644"/>
        <dbReference type="ChEBI" id="CHEBI:58326"/>
        <dbReference type="ChEBI" id="CHEBI:58441"/>
        <dbReference type="ChEBI" id="CHEBI:197301"/>
    </reaction>
</comment>
<dbReference type="GO" id="GO:0006412">
    <property type="term" value="P:translation"/>
    <property type="evidence" value="ECO:0007669"/>
    <property type="project" value="UniProtKB-KW"/>
</dbReference>
<dbReference type="Gene3D" id="3.30.980.10">
    <property type="entry name" value="Threonyl-trna Synthetase, Chain A, domain 2"/>
    <property type="match status" value="1"/>
</dbReference>
<evidence type="ECO:0000256" key="33">
    <source>
        <dbReference type="ARBA" id="ARBA00043825"/>
    </source>
</evidence>
<dbReference type="GO" id="GO:0005524">
    <property type="term" value="F:ATP binding"/>
    <property type="evidence" value="ECO:0007669"/>
    <property type="project" value="InterPro"/>
</dbReference>
<keyword evidence="10 49" id="KW-0032">Aminotransferase</keyword>
<evidence type="ECO:0000256" key="12">
    <source>
        <dbReference type="ARBA" id="ARBA00022723"/>
    </source>
</evidence>
<dbReference type="AlphaFoldDB" id="A0A9R0D922"/>
<dbReference type="GO" id="GO:0019481">
    <property type="term" value="P:L-alanine catabolic process, by transamination"/>
    <property type="evidence" value="ECO:0007669"/>
    <property type="project" value="TreeGrafter"/>
</dbReference>
<comment type="catalytic activity">
    <reaction evidence="31">
        <text>L-ornithine + pyruvate = 5-amino-2-oxopentanoate + L-alanine</text>
        <dbReference type="Rhea" id="RHEA:77327"/>
        <dbReference type="ChEBI" id="CHEBI:15361"/>
        <dbReference type="ChEBI" id="CHEBI:46911"/>
        <dbReference type="ChEBI" id="CHEBI:57972"/>
        <dbReference type="ChEBI" id="CHEBI:58802"/>
    </reaction>
</comment>
<comment type="cofactor">
    <cofactor evidence="2">
        <name>Zn(2+)</name>
        <dbReference type="ChEBI" id="CHEBI:29105"/>
    </cofactor>
</comment>
<dbReference type="GO" id="GO:0009436">
    <property type="term" value="P:glyoxylate catabolic process"/>
    <property type="evidence" value="ECO:0007669"/>
    <property type="project" value="TreeGrafter"/>
</dbReference>
<comment type="subunit">
    <text evidence="7">Homotetramer.</text>
</comment>
<keyword evidence="17" id="KW-0496">Mitochondrion</keyword>
<comment type="catalytic activity">
    <reaction evidence="44">
        <text>N(omega),N('omega)-dimethyl-L-arginine + glyoxylate = 5-(3,3'-dimethylguanidino)-2-oxopentanoate + glycine</text>
        <dbReference type="Rhea" id="RHEA:77315"/>
        <dbReference type="ChEBI" id="CHEBI:36655"/>
        <dbReference type="ChEBI" id="CHEBI:57305"/>
        <dbReference type="ChEBI" id="CHEBI:197308"/>
        <dbReference type="ChEBI" id="CHEBI:197310"/>
    </reaction>
</comment>
<comment type="catalytic activity">
    <reaction evidence="27">
        <text>(R)-3-amino-2-methylpropanoate + pyruvate = 2-methyl-3-oxopropanoate + L-alanine</text>
        <dbReference type="Rhea" id="RHEA:18393"/>
        <dbReference type="ChEBI" id="CHEBI:15361"/>
        <dbReference type="ChEBI" id="CHEBI:57700"/>
        <dbReference type="ChEBI" id="CHEBI:57731"/>
        <dbReference type="ChEBI" id="CHEBI:57972"/>
        <dbReference type="EC" id="2.6.1.40"/>
    </reaction>
    <physiologicalReaction direction="left-to-right" evidence="27">
        <dbReference type="Rhea" id="RHEA:18394"/>
    </physiologicalReaction>
</comment>
<keyword evidence="46" id="KW-0175">Coiled coil</keyword>
<dbReference type="InterPro" id="IPR018163">
    <property type="entry name" value="Thr/Ala-tRNA-synth_IIc_edit"/>
</dbReference>
<evidence type="ECO:0000313" key="48">
    <source>
        <dbReference type="Proteomes" id="UP000829999"/>
    </source>
</evidence>
<dbReference type="InterPro" id="IPR049704">
    <property type="entry name" value="Aminotrans_3_PPA_site"/>
</dbReference>
<evidence type="ECO:0000256" key="45">
    <source>
        <dbReference type="ARBA" id="ARBA00058068"/>
    </source>
</evidence>
<gene>
    <name evidence="49" type="primary">LOC118272558</name>
</gene>
<evidence type="ECO:0000256" key="20">
    <source>
        <dbReference type="ARBA" id="ARBA00039862"/>
    </source>
</evidence>
<evidence type="ECO:0000256" key="8">
    <source>
        <dbReference type="ARBA" id="ARBA00013049"/>
    </source>
</evidence>
<comment type="catalytic activity">
    <reaction evidence="25">
        <text>N(omega),N(omega)-dimethyl-L-arginine + pyruvate = 5-(3,3-dimethylguanidino)-2-oxopentanoate + L-alanine</text>
        <dbReference type="Rhea" id="RHEA:77303"/>
        <dbReference type="ChEBI" id="CHEBI:15361"/>
        <dbReference type="ChEBI" id="CHEBI:57972"/>
        <dbReference type="ChEBI" id="CHEBI:58326"/>
        <dbReference type="ChEBI" id="CHEBI:197301"/>
    </reaction>
</comment>
<evidence type="ECO:0000256" key="38">
    <source>
        <dbReference type="ARBA" id="ARBA00047892"/>
    </source>
</evidence>
<comment type="catalytic activity">
    <reaction evidence="28">
        <text>N(omega),N(omega)-dimethyl-L-arginine + oxaloacetate = 5-(3,3-dimethylguanidino)-2-oxopentanoate + L-aspartate</text>
        <dbReference type="Rhea" id="RHEA:77343"/>
        <dbReference type="ChEBI" id="CHEBI:16452"/>
        <dbReference type="ChEBI" id="CHEBI:29991"/>
        <dbReference type="ChEBI" id="CHEBI:58326"/>
        <dbReference type="ChEBI" id="CHEBI:197301"/>
    </reaction>
</comment>
<evidence type="ECO:0000256" key="27">
    <source>
        <dbReference type="ARBA" id="ARBA00043726"/>
    </source>
</evidence>
<evidence type="ECO:0000256" key="14">
    <source>
        <dbReference type="ARBA" id="ARBA00022898"/>
    </source>
</evidence>
<evidence type="ECO:0000256" key="43">
    <source>
        <dbReference type="ARBA" id="ARBA00048916"/>
    </source>
</evidence>
<evidence type="ECO:0000256" key="18">
    <source>
        <dbReference type="ARBA" id="ARBA00033660"/>
    </source>
</evidence>
<evidence type="ECO:0000256" key="21">
    <source>
        <dbReference type="ARBA" id="ARBA00041662"/>
    </source>
</evidence>
<comment type="catalytic activity">
    <reaction evidence="26">
        <text>(2S)-2-aminobutanoate + glyoxylate = 2-oxobutanoate + glycine</text>
        <dbReference type="Rhea" id="RHEA:77339"/>
        <dbReference type="ChEBI" id="CHEBI:16763"/>
        <dbReference type="ChEBI" id="CHEBI:36655"/>
        <dbReference type="ChEBI" id="CHEBI:57305"/>
        <dbReference type="ChEBI" id="CHEBI:74359"/>
    </reaction>
</comment>
<evidence type="ECO:0000256" key="13">
    <source>
        <dbReference type="ARBA" id="ARBA00022833"/>
    </source>
</evidence>
<evidence type="ECO:0000256" key="40">
    <source>
        <dbReference type="ARBA" id="ARBA00048500"/>
    </source>
</evidence>
<dbReference type="SMART" id="SM00863">
    <property type="entry name" value="tRNA_SAD"/>
    <property type="match status" value="1"/>
</dbReference>
<comment type="catalytic activity">
    <reaction evidence="42">
        <text>N(omega)-methyl-L-arginine + glyoxylate = 5-(3-methylguanidino)-2-oxopentanoate + glycine</text>
        <dbReference type="Rhea" id="RHEA:77323"/>
        <dbReference type="ChEBI" id="CHEBI:36655"/>
        <dbReference type="ChEBI" id="CHEBI:57305"/>
        <dbReference type="ChEBI" id="CHEBI:114953"/>
        <dbReference type="ChEBI" id="CHEBI:197314"/>
    </reaction>
</comment>
<dbReference type="PROSITE" id="PS00600">
    <property type="entry name" value="AA_TRANSFER_CLASS_3"/>
    <property type="match status" value="1"/>
</dbReference>
<feature type="coiled-coil region" evidence="46">
    <location>
        <begin position="726"/>
        <end position="753"/>
    </location>
</feature>
<evidence type="ECO:0000256" key="22">
    <source>
        <dbReference type="ARBA" id="ARBA00041845"/>
    </source>
</evidence>
<evidence type="ECO:0000256" key="29">
    <source>
        <dbReference type="ARBA" id="ARBA00043751"/>
    </source>
</evidence>
<keyword evidence="12" id="KW-0479">Metal-binding</keyword>
<keyword evidence="9" id="KW-0963">Cytoplasm</keyword>
<dbReference type="GO" id="GO:0016223">
    <property type="term" value="F:beta-alanine:pyruvate transaminase activity"/>
    <property type="evidence" value="ECO:0007669"/>
    <property type="project" value="UniProtKB-EC"/>
</dbReference>
<dbReference type="InterPro" id="IPR015422">
    <property type="entry name" value="PyrdxlP-dep_Trfase_small"/>
</dbReference>
<comment type="catalytic activity">
    <reaction evidence="41">
        <text>N(omega),N(omega)-dimethyl-L-arginine + 2-oxobutanoate = 5-(3,3-dimethylguanidino)-2-oxopentanoate + (2S)-2-aminobutanoate</text>
        <dbReference type="Rhea" id="RHEA:77351"/>
        <dbReference type="ChEBI" id="CHEBI:16763"/>
        <dbReference type="ChEBI" id="CHEBI:58326"/>
        <dbReference type="ChEBI" id="CHEBI:74359"/>
        <dbReference type="ChEBI" id="CHEBI:197301"/>
    </reaction>
</comment>
<evidence type="ECO:0000256" key="17">
    <source>
        <dbReference type="ARBA" id="ARBA00023128"/>
    </source>
</evidence>
<evidence type="ECO:0000256" key="15">
    <source>
        <dbReference type="ARBA" id="ARBA00022917"/>
    </source>
</evidence>
<dbReference type="GO" id="GO:0004812">
    <property type="term" value="F:aminoacyl-tRNA ligase activity"/>
    <property type="evidence" value="ECO:0007669"/>
    <property type="project" value="InterPro"/>
</dbReference>
<evidence type="ECO:0000256" key="24">
    <source>
        <dbReference type="ARBA" id="ARBA00042669"/>
    </source>
</evidence>
<keyword evidence="15" id="KW-0648">Protein biosynthesis</keyword>
<dbReference type="SUPFAM" id="SSF53383">
    <property type="entry name" value="PLP-dependent transferases"/>
    <property type="match status" value="1"/>
</dbReference>
<evidence type="ECO:0000256" key="19">
    <source>
        <dbReference type="ARBA" id="ARBA00039130"/>
    </source>
</evidence>
<dbReference type="InterPro" id="IPR005814">
    <property type="entry name" value="Aminotrans_3"/>
</dbReference>
<dbReference type="GO" id="GO:0047305">
    <property type="term" value="F:(R)-3-amino-2-methylpropionate-pyruvate transaminase activity"/>
    <property type="evidence" value="ECO:0007669"/>
    <property type="project" value="UniProtKB-EC"/>
</dbReference>
<feature type="domain" description="Threonyl/alanyl tRNA synthetase SAD" evidence="47">
    <location>
        <begin position="647"/>
        <end position="690"/>
    </location>
</feature>
<comment type="catalytic activity">
    <reaction evidence="29">
        <text>2-oxobutanoate + L-alanine = (2S)-2-aminobutanoate + pyruvate</text>
        <dbReference type="Rhea" id="RHEA:77355"/>
        <dbReference type="ChEBI" id="CHEBI:15361"/>
        <dbReference type="ChEBI" id="CHEBI:16763"/>
        <dbReference type="ChEBI" id="CHEBI:57972"/>
        <dbReference type="ChEBI" id="CHEBI:74359"/>
        <dbReference type="EC" id="2.6.1.44"/>
    </reaction>
</comment>
<dbReference type="PANTHER" id="PTHR45688:SF3">
    <property type="entry name" value="ALANINE--GLYOXYLATE AMINOTRANSFERASE 2, MITOCHONDRIAL"/>
    <property type="match status" value="1"/>
</dbReference>
<dbReference type="GO" id="GO:0043039">
    <property type="term" value="P:tRNA aminoacylation"/>
    <property type="evidence" value="ECO:0007669"/>
    <property type="project" value="InterPro"/>
</dbReference>
<evidence type="ECO:0000256" key="16">
    <source>
        <dbReference type="ARBA" id="ARBA00022946"/>
    </source>
</evidence>
<comment type="catalytic activity">
    <reaction evidence="40">
        <text>2-oxohexanoate + N(omega),N(omega)-dimethyl-L-arginine = L-2-aminohexanoate + 5-(3,3-dimethylguanidino)-2-oxopentanoate</text>
        <dbReference type="Rhea" id="RHEA:77363"/>
        <dbReference type="ChEBI" id="CHEBI:35177"/>
        <dbReference type="ChEBI" id="CHEBI:58326"/>
        <dbReference type="ChEBI" id="CHEBI:58455"/>
        <dbReference type="ChEBI" id="CHEBI:197301"/>
    </reaction>
</comment>
<dbReference type="SUPFAM" id="SSF55186">
    <property type="entry name" value="ThrRS/AlaRS common domain"/>
    <property type="match status" value="1"/>
</dbReference>
<dbReference type="RefSeq" id="XP_035445032.2">
    <property type="nucleotide sequence ID" value="XM_035589139.2"/>
</dbReference>
<evidence type="ECO:0000256" key="46">
    <source>
        <dbReference type="SAM" id="Coils"/>
    </source>
</evidence>
<reference evidence="49" key="1">
    <citation type="submission" date="2025-08" db="UniProtKB">
        <authorList>
            <consortium name="RefSeq"/>
        </authorList>
    </citation>
    <scope>IDENTIFICATION</scope>
    <source>
        <tissue evidence="49">Whole larval tissue</tissue>
    </source>
</reference>
<dbReference type="EC" id="2.6.1.18" evidence="35"/>
<dbReference type="Proteomes" id="UP000829999">
    <property type="component" value="Chromosome 4"/>
</dbReference>
<dbReference type="OrthoDB" id="10261433at2759"/>
<dbReference type="EC" id="2.6.1.44" evidence="8"/>
<evidence type="ECO:0000256" key="30">
    <source>
        <dbReference type="ARBA" id="ARBA00043758"/>
    </source>
</evidence>
<accession>A0A9R0D922</accession>
<dbReference type="Pfam" id="PF00202">
    <property type="entry name" value="Aminotran_3"/>
    <property type="match status" value="1"/>
</dbReference>
<keyword evidence="48" id="KW-1185">Reference proteome</keyword>
<dbReference type="Gene3D" id="2.40.30.130">
    <property type="match status" value="1"/>
</dbReference>
<dbReference type="FunFam" id="3.30.980.10:FF:000007">
    <property type="entry name" value="alanyl-tRNA editing protein Aarsd1"/>
    <property type="match status" value="1"/>
</dbReference>
<dbReference type="Gene3D" id="3.40.640.10">
    <property type="entry name" value="Type I PLP-dependent aspartate aminotransferase-like (Major domain)"/>
    <property type="match status" value="1"/>
</dbReference>
<comment type="similarity">
    <text evidence="6">Belongs to the class-III pyridoxal-phosphate-dependent aminotransferase family.</text>
</comment>
<evidence type="ECO:0000256" key="42">
    <source>
        <dbReference type="ARBA" id="ARBA00048760"/>
    </source>
</evidence>
<evidence type="ECO:0000256" key="28">
    <source>
        <dbReference type="ARBA" id="ARBA00043749"/>
    </source>
</evidence>
<evidence type="ECO:0000256" key="31">
    <source>
        <dbReference type="ARBA" id="ARBA00043777"/>
    </source>
</evidence>
<proteinExistence type="inferred from homology"/>
<dbReference type="InterPro" id="IPR015424">
    <property type="entry name" value="PyrdxlP-dep_Trfase"/>
</dbReference>
<dbReference type="Pfam" id="PF07973">
    <property type="entry name" value="tRNA_SAD"/>
    <property type="match status" value="1"/>
</dbReference>
<evidence type="ECO:0000256" key="4">
    <source>
        <dbReference type="ARBA" id="ARBA00004496"/>
    </source>
</evidence>
<dbReference type="InterPro" id="IPR009000">
    <property type="entry name" value="Transl_B-barrel_sf"/>
</dbReference>
<comment type="function">
    <text evidence="45">Multifunctional aminotransferase with a broad substrate specificity. Catalyzes the conversion of glyoxylate to glycine using alanine as the amino donor. Catalyzes metabolism of not L- but the D-isomer of D-beta-aminoisobutyric acid to generate 2-methyl-3-oxopropanoate and alanine. Catalyzes the transfer of the amino group from beta-alanine to pyruvate to yield L-alanine and 3-oxopropanoate. Can metabolize NG-monomethyl-L-arginine (NMMA), asymmetric NG,NG-dimethyl-L-arginine (ADMA) and symmetric NG,N'G-dimethyl-L-arginine (SDMA). ADMA is a potent inhibitor of nitric-oxide (NO) synthase, and this activity provides mechanism through which the kidney regulates blood pressure.</text>
</comment>
<evidence type="ECO:0000313" key="49">
    <source>
        <dbReference type="RefSeq" id="XP_035445032.2"/>
    </source>
</evidence>
<evidence type="ECO:0000256" key="3">
    <source>
        <dbReference type="ARBA" id="ARBA00004173"/>
    </source>
</evidence>
<dbReference type="GO" id="GO:0005739">
    <property type="term" value="C:mitochondrion"/>
    <property type="evidence" value="ECO:0007669"/>
    <property type="project" value="UniProtKB-SubCell"/>
</dbReference>
<sequence>MADKVAKLSYKTLARSYSTKVPTIPKSDFKPKQYAGPSFQKIEALKSDHIPPAVYNIYKKPVLLHQGHKQWLFDHEGRRYLDLFGGIVTVSVGHCHPKVVGALQEQINSLWHCTNIYRHPKIYEYVEQLVAKFPGDLKVVYLVNSGTEANDLATLLAKAYTGNLDVVSLQSSYHGYSSALMGLTATQSYRMKLPVPPGFYHTMLPDPFRGIWGGCRDSLSQVPGACSCPGDCVTADKYVHQLSELLENSIPKGRLAALFAESIQGVNGTVQFPKGYLKKAHELVKKYGGLYVADEVQTGFGRTGDKFWGFENHDVIPDIVTMAKGIGNGFPMAAVVTTKEIAAAHAGTTYFNTFGGNPMASAVGKAVLDVIEEEGLQNNCKVIGKYFIEQLMQLQKVHPIIGDVRGKGLMLGIEFVEPGTKVPLPVAEMNAIHEDMKDMGVLIGRGGRWSNVLRIKPPMCINKEDFTSKVIKCEPTTEPLVEYGKTSQFQGYQVTLENTILFPAGGGQPHDVGRLNNIEVVQVLRKGDEALHFTREPIEVGTVVEQEINWDRRFDHMQQHSGQHLLSAILEKEYNLPTTSWWLGLDESYVELDSTKVSEEVIKAAENRCNQLIQEAIPVTVKFCKANDPDLNEAHTRGLPKDCMETIRIICIGNVDENMCCGTHVTNLSQLQTIKLTGIEPGKKGKTNLKFLVGNRVLRTFQLMLDREKALTGLLKNEPTRHEDLVQKLQKNLKIANKNLQTVLQELAQFEIERIKSSNPKPKYVIMFKKEATPEFNRAVIKGLEGEGLFLFFASEEPDKPKEGQIIIQGPEEHCNALGTKITELLKGKGAFKNGKFQGKAGDLSGMNKCKKLIEDYFNSQ</sequence>
<evidence type="ECO:0000256" key="41">
    <source>
        <dbReference type="ARBA" id="ARBA00048560"/>
    </source>
</evidence>
<comment type="subcellular location">
    <subcellularLocation>
        <location evidence="4">Cytoplasm</location>
    </subcellularLocation>
    <subcellularLocation>
        <location evidence="3">Mitochondrion</location>
    </subcellularLocation>
</comment>
<dbReference type="Gene3D" id="3.90.1150.10">
    <property type="entry name" value="Aspartate Aminotransferase, domain 1"/>
    <property type="match status" value="1"/>
</dbReference>
<evidence type="ECO:0000256" key="10">
    <source>
        <dbReference type="ARBA" id="ARBA00022576"/>
    </source>
</evidence>
<comment type="similarity">
    <text evidence="5">Belongs to the class-II aminoacyl-tRNA synthetase family. Alax-L subfamily.</text>
</comment>
<comment type="catalytic activity">
    <reaction evidence="33">
        <text>3-oxopropanoate + L-alanine = beta-alanine + pyruvate</text>
        <dbReference type="Rhea" id="RHEA:14077"/>
        <dbReference type="ChEBI" id="CHEBI:15361"/>
        <dbReference type="ChEBI" id="CHEBI:33190"/>
        <dbReference type="ChEBI" id="CHEBI:57966"/>
        <dbReference type="ChEBI" id="CHEBI:57972"/>
        <dbReference type="EC" id="2.6.1.18"/>
    </reaction>
    <physiologicalReaction direction="right-to-left" evidence="33">
        <dbReference type="Rhea" id="RHEA:14079"/>
    </physiologicalReaction>
</comment>
<evidence type="ECO:0000256" key="9">
    <source>
        <dbReference type="ARBA" id="ARBA00022490"/>
    </source>
</evidence>
<comment type="catalytic activity">
    <reaction evidence="38">
        <text>N(omega),N(omega)-dimethyl-L-arginine + glyoxylate = 5-(3,3-dimethylguanidino)-2-oxopentanoate + glycine</text>
        <dbReference type="Rhea" id="RHEA:77311"/>
        <dbReference type="ChEBI" id="CHEBI:36655"/>
        <dbReference type="ChEBI" id="CHEBI:57305"/>
        <dbReference type="ChEBI" id="CHEBI:58326"/>
        <dbReference type="ChEBI" id="CHEBI:197301"/>
    </reaction>
</comment>
<evidence type="ECO:0000256" key="23">
    <source>
        <dbReference type="ARBA" id="ARBA00042611"/>
    </source>
</evidence>
<evidence type="ECO:0000256" key="35">
    <source>
        <dbReference type="ARBA" id="ARBA00044055"/>
    </source>
</evidence>
<dbReference type="PANTHER" id="PTHR45688">
    <property type="match status" value="1"/>
</dbReference>
<evidence type="ECO:0000256" key="1">
    <source>
        <dbReference type="ARBA" id="ARBA00001933"/>
    </source>
</evidence>
<evidence type="ECO:0000256" key="6">
    <source>
        <dbReference type="ARBA" id="ARBA00008954"/>
    </source>
</evidence>
<dbReference type="InterPro" id="IPR012947">
    <property type="entry name" value="tRNA_SAD"/>
</dbReference>
<name>A0A9R0D922_SPOFR</name>
<evidence type="ECO:0000256" key="25">
    <source>
        <dbReference type="ARBA" id="ARBA00043669"/>
    </source>
</evidence>
<evidence type="ECO:0000256" key="2">
    <source>
        <dbReference type="ARBA" id="ARBA00001947"/>
    </source>
</evidence>
<comment type="catalytic activity">
    <reaction evidence="39">
        <text>L-ornithine + glyoxylate = 5-amino-2-oxopentanoate + glycine</text>
        <dbReference type="Rhea" id="RHEA:77331"/>
        <dbReference type="ChEBI" id="CHEBI:36655"/>
        <dbReference type="ChEBI" id="CHEBI:46911"/>
        <dbReference type="ChEBI" id="CHEBI:57305"/>
        <dbReference type="ChEBI" id="CHEBI:58802"/>
    </reaction>
</comment>
<evidence type="ECO:0000256" key="7">
    <source>
        <dbReference type="ARBA" id="ARBA00011881"/>
    </source>
</evidence>
<dbReference type="FunFam" id="3.40.640.10:FF:000055">
    <property type="entry name" value="Alanine--glyoxylate aminotransferase 2, mitochondrial"/>
    <property type="match status" value="1"/>
</dbReference>
<dbReference type="GeneID" id="118272558"/>
<dbReference type="GO" id="GO:0030170">
    <property type="term" value="F:pyridoxal phosphate binding"/>
    <property type="evidence" value="ECO:0007669"/>
    <property type="project" value="InterPro"/>
</dbReference>
<keyword evidence="16" id="KW-0809">Transit peptide</keyword>
<comment type="catalytic activity">
    <reaction evidence="32">
        <text>N(omega),N('omega)-dimethyl-L-arginine + pyruvate = 5-(3,3'-dimethylguanidino)-2-oxopentanoate + L-alanine</text>
        <dbReference type="Rhea" id="RHEA:77307"/>
        <dbReference type="ChEBI" id="CHEBI:15361"/>
        <dbReference type="ChEBI" id="CHEBI:57972"/>
        <dbReference type="ChEBI" id="CHEBI:197308"/>
        <dbReference type="ChEBI" id="CHEBI:197310"/>
    </reaction>
</comment>
<evidence type="ECO:0000256" key="44">
    <source>
        <dbReference type="ARBA" id="ARBA00049480"/>
    </source>
</evidence>
<evidence type="ECO:0000256" key="32">
    <source>
        <dbReference type="ARBA" id="ARBA00043798"/>
    </source>
</evidence>
<organism evidence="48 49">
    <name type="scientific">Spodoptera frugiperda</name>
    <name type="common">Fall armyworm</name>
    <dbReference type="NCBI Taxonomy" id="7108"/>
    <lineage>
        <taxon>Eukaryota</taxon>
        <taxon>Metazoa</taxon>
        <taxon>Ecdysozoa</taxon>
        <taxon>Arthropoda</taxon>
        <taxon>Hexapoda</taxon>
        <taxon>Insecta</taxon>
        <taxon>Pterygota</taxon>
        <taxon>Neoptera</taxon>
        <taxon>Endopterygota</taxon>
        <taxon>Lepidoptera</taxon>
        <taxon>Glossata</taxon>
        <taxon>Ditrysia</taxon>
        <taxon>Noctuoidea</taxon>
        <taxon>Noctuidae</taxon>
        <taxon>Amphipyrinae</taxon>
        <taxon>Spodoptera</taxon>
    </lineage>
</organism>
<comment type="catalytic activity">
    <reaction evidence="18">
        <text>glyoxylate + L-alanine = glycine + pyruvate</text>
        <dbReference type="Rhea" id="RHEA:24248"/>
        <dbReference type="ChEBI" id="CHEBI:15361"/>
        <dbReference type="ChEBI" id="CHEBI:36655"/>
        <dbReference type="ChEBI" id="CHEBI:57305"/>
        <dbReference type="ChEBI" id="CHEBI:57972"/>
        <dbReference type="EC" id="2.6.1.44"/>
    </reaction>
    <physiologicalReaction direction="left-to-right" evidence="18">
        <dbReference type="Rhea" id="RHEA:24249"/>
    </physiologicalReaction>
</comment>
<comment type="catalytic activity">
    <reaction evidence="43">
        <text>oxaloacetate + L-alanine = L-aspartate + pyruvate</text>
        <dbReference type="Rhea" id="RHEA:77347"/>
        <dbReference type="ChEBI" id="CHEBI:15361"/>
        <dbReference type="ChEBI" id="CHEBI:16452"/>
        <dbReference type="ChEBI" id="CHEBI:29991"/>
        <dbReference type="ChEBI" id="CHEBI:57972"/>
    </reaction>
</comment>
<keyword evidence="13" id="KW-0862">Zinc</keyword>
<dbReference type="EC" id="2.6.1.40" evidence="19"/>
<keyword evidence="11" id="KW-0808">Transferase</keyword>
<evidence type="ECO:0000256" key="5">
    <source>
        <dbReference type="ARBA" id="ARBA00008429"/>
    </source>
</evidence>
<evidence type="ECO:0000256" key="37">
    <source>
        <dbReference type="ARBA" id="ARBA00044258"/>
    </source>
</evidence>
<evidence type="ECO:0000259" key="47">
    <source>
        <dbReference type="SMART" id="SM00863"/>
    </source>
</evidence>
<comment type="catalytic activity">
    <reaction evidence="30">
        <text>N(omega)-methyl-L-arginine + pyruvate = 5-(3-methylguanidino)-2-oxopentanoate + L-alanine</text>
        <dbReference type="Rhea" id="RHEA:77319"/>
        <dbReference type="ChEBI" id="CHEBI:15361"/>
        <dbReference type="ChEBI" id="CHEBI:57972"/>
        <dbReference type="ChEBI" id="CHEBI:114953"/>
        <dbReference type="ChEBI" id="CHEBI:197314"/>
    </reaction>
</comment>
<dbReference type="SUPFAM" id="SSF50447">
    <property type="entry name" value="Translation proteins"/>
    <property type="match status" value="1"/>
</dbReference>
<keyword evidence="14" id="KW-0663">Pyridoxal phosphate</keyword>
<dbReference type="GO" id="GO:0008453">
    <property type="term" value="F:alanine-glyoxylate transaminase activity"/>
    <property type="evidence" value="ECO:0007669"/>
    <property type="project" value="UniProtKB-EC"/>
</dbReference>
<dbReference type="GO" id="GO:0046872">
    <property type="term" value="F:metal ion binding"/>
    <property type="evidence" value="ECO:0007669"/>
    <property type="project" value="UniProtKB-KW"/>
</dbReference>
<protein>
    <recommendedName>
        <fullName evidence="20">Alanine--glyoxylate aminotransferase 2, mitochondrial</fullName>
        <ecNumber evidence="35">2.6.1.18</ecNumber>
        <ecNumber evidence="19">2.6.1.40</ecNumber>
        <ecNumber evidence="8">2.6.1.44</ecNumber>
    </recommendedName>
    <alternativeName>
        <fullName evidence="21">(R)-3-amino-2-methylpropionate--pyruvate transaminase</fullName>
    </alternativeName>
    <alternativeName>
        <fullName evidence="23">Beta-ALAAT II</fullName>
    </alternativeName>
    <alternativeName>
        <fullName evidence="24">Beta-alanine-pyruvate aminotransferase</fullName>
    </alternativeName>
    <alternativeName>
        <fullName evidence="37">D-3-aminoisobutyrate-pyruvate aminotransferase</fullName>
    </alternativeName>
    <alternativeName>
        <fullName evidence="22">D-AIBAT</fullName>
    </alternativeName>
    <alternativeName>
        <fullName evidence="36">D-beta-aminoisobutyrate-pyruvate aminotransferase</fullName>
    </alternativeName>
</protein>
<dbReference type="CDD" id="cd00610">
    <property type="entry name" value="OAT_like"/>
    <property type="match status" value="1"/>
</dbReference>
<dbReference type="InterPro" id="IPR015421">
    <property type="entry name" value="PyrdxlP-dep_Trfase_major"/>
</dbReference>
<evidence type="ECO:0000256" key="11">
    <source>
        <dbReference type="ARBA" id="ARBA00022679"/>
    </source>
</evidence>
<comment type="cofactor">
    <cofactor evidence="1">
        <name>pyridoxal 5'-phosphate</name>
        <dbReference type="ChEBI" id="CHEBI:597326"/>
    </cofactor>
</comment>
<evidence type="ECO:0000256" key="34">
    <source>
        <dbReference type="ARBA" id="ARBA00043826"/>
    </source>
</evidence>